<reference evidence="1" key="2">
    <citation type="submission" date="2021-04" db="EMBL/GenBank/DDBJ databases">
        <authorList>
            <person name="Gilroy R."/>
        </authorList>
    </citation>
    <scope>NUCLEOTIDE SEQUENCE</scope>
    <source>
        <strain evidence="1">Gambia2-208</strain>
    </source>
</reference>
<protein>
    <submittedName>
        <fullName evidence="1">Uncharacterized protein</fullName>
    </submittedName>
</protein>
<gene>
    <name evidence="1" type="ORF">H9824_05810</name>
</gene>
<accession>A0A9D1ZLB4</accession>
<evidence type="ECO:0000313" key="2">
    <source>
        <dbReference type="Proteomes" id="UP000886851"/>
    </source>
</evidence>
<organism evidence="1 2">
    <name type="scientific">Candidatus Bacteroides pullicola</name>
    <dbReference type="NCBI Taxonomy" id="2838475"/>
    <lineage>
        <taxon>Bacteria</taxon>
        <taxon>Pseudomonadati</taxon>
        <taxon>Bacteroidota</taxon>
        <taxon>Bacteroidia</taxon>
        <taxon>Bacteroidales</taxon>
        <taxon>Bacteroidaceae</taxon>
        <taxon>Bacteroides</taxon>
    </lineage>
</organism>
<dbReference type="AlphaFoldDB" id="A0A9D1ZLB4"/>
<dbReference type="EMBL" id="DXCV01000039">
    <property type="protein sequence ID" value="HIY88202.1"/>
    <property type="molecule type" value="Genomic_DNA"/>
</dbReference>
<reference evidence="1" key="1">
    <citation type="journal article" date="2021" name="PeerJ">
        <title>Extensive microbial diversity within the chicken gut microbiome revealed by metagenomics and culture.</title>
        <authorList>
            <person name="Gilroy R."/>
            <person name="Ravi A."/>
            <person name="Getino M."/>
            <person name="Pursley I."/>
            <person name="Horton D.L."/>
            <person name="Alikhan N.F."/>
            <person name="Baker D."/>
            <person name="Gharbi K."/>
            <person name="Hall N."/>
            <person name="Watson M."/>
            <person name="Adriaenssens E.M."/>
            <person name="Foster-Nyarko E."/>
            <person name="Jarju S."/>
            <person name="Secka A."/>
            <person name="Antonio M."/>
            <person name="Oren A."/>
            <person name="Chaudhuri R.R."/>
            <person name="La Ragione R."/>
            <person name="Hildebrand F."/>
            <person name="Pallen M.J."/>
        </authorList>
    </citation>
    <scope>NUCLEOTIDE SEQUENCE</scope>
    <source>
        <strain evidence="1">Gambia2-208</strain>
    </source>
</reference>
<comment type="caution">
    <text evidence="1">The sequence shown here is derived from an EMBL/GenBank/DDBJ whole genome shotgun (WGS) entry which is preliminary data.</text>
</comment>
<dbReference type="Proteomes" id="UP000886851">
    <property type="component" value="Unassembled WGS sequence"/>
</dbReference>
<sequence>MKVIDIYNIYKLLNDAKLTKLADADKFTVIRAMRQLKPIYKELQDAIDDASIKCKPDDWDEQTRRRQEFDQAHGTKRLNELTLGEMNERESIVEYITKYNKDVDECVRDLANQDRETTYTRLTEEAFGKLLESNPDWTMQQILAVADVMTEE</sequence>
<proteinExistence type="predicted"/>
<evidence type="ECO:0000313" key="1">
    <source>
        <dbReference type="EMBL" id="HIY88202.1"/>
    </source>
</evidence>
<name>A0A9D1ZLB4_9BACE</name>